<keyword evidence="2" id="KW-0472">Membrane</keyword>
<keyword evidence="4" id="KW-1185">Reference proteome</keyword>
<gene>
    <name evidence="3" type="ORF">SAMN04487783_1052</name>
</gene>
<protein>
    <submittedName>
        <fullName evidence="3">Uncharacterized protein</fullName>
    </submittedName>
</protein>
<evidence type="ECO:0000313" key="3">
    <source>
        <dbReference type="EMBL" id="SFS08117.1"/>
    </source>
</evidence>
<dbReference type="RefSeq" id="WP_092916630.1">
    <property type="nucleotide sequence ID" value="NZ_FOZN01000002.1"/>
</dbReference>
<dbReference type="Proteomes" id="UP000198506">
    <property type="component" value="Unassembled WGS sequence"/>
</dbReference>
<keyword evidence="2" id="KW-0812">Transmembrane</keyword>
<proteinExistence type="predicted"/>
<feature type="compositionally biased region" description="Basic and acidic residues" evidence="1">
    <location>
        <begin position="158"/>
        <end position="167"/>
    </location>
</feature>
<dbReference type="AlphaFoldDB" id="A0AA94HLS0"/>
<feature type="region of interest" description="Disordered" evidence="1">
    <location>
        <begin position="110"/>
        <end position="167"/>
    </location>
</feature>
<comment type="caution">
    <text evidence="3">The sequence shown here is derived from an EMBL/GenBank/DDBJ whole genome shotgun (WGS) entry which is preliminary data.</text>
</comment>
<sequence>MDQTPDPADQHDGGQPAAQRRHDVEVRVRRSPRFGVFMLLGAVVGALVAWLVSAVQAPGVDEAGQPVDTTGILGLAIVVGVVLGVGVGAVVALLVDRALAKRGRMLMAEQTDVEAPEQPQAAVAPSDAGEASFEHLAHDEAAEPERRPLPGEPGDDQAQERDRPSGI</sequence>
<feature type="compositionally biased region" description="Basic and acidic residues" evidence="1">
    <location>
        <begin position="132"/>
        <end position="149"/>
    </location>
</feature>
<feature type="region of interest" description="Disordered" evidence="1">
    <location>
        <begin position="1"/>
        <end position="24"/>
    </location>
</feature>
<name>A0AA94HLS0_9MICO</name>
<organism evidence="3 4">
    <name type="scientific">Agrococcus baldri</name>
    <dbReference type="NCBI Taxonomy" id="153730"/>
    <lineage>
        <taxon>Bacteria</taxon>
        <taxon>Bacillati</taxon>
        <taxon>Actinomycetota</taxon>
        <taxon>Actinomycetes</taxon>
        <taxon>Micrococcales</taxon>
        <taxon>Microbacteriaceae</taxon>
        <taxon>Agrococcus</taxon>
    </lineage>
</organism>
<feature type="compositionally biased region" description="Low complexity" evidence="1">
    <location>
        <begin position="116"/>
        <end position="125"/>
    </location>
</feature>
<feature type="transmembrane region" description="Helical" evidence="2">
    <location>
        <begin position="34"/>
        <end position="52"/>
    </location>
</feature>
<dbReference type="EMBL" id="FOZN01000002">
    <property type="protein sequence ID" value="SFS08117.1"/>
    <property type="molecule type" value="Genomic_DNA"/>
</dbReference>
<feature type="transmembrane region" description="Helical" evidence="2">
    <location>
        <begin position="72"/>
        <end position="95"/>
    </location>
</feature>
<keyword evidence="2" id="KW-1133">Transmembrane helix</keyword>
<evidence type="ECO:0000256" key="1">
    <source>
        <dbReference type="SAM" id="MobiDB-lite"/>
    </source>
</evidence>
<evidence type="ECO:0000256" key="2">
    <source>
        <dbReference type="SAM" id="Phobius"/>
    </source>
</evidence>
<accession>A0AA94HLS0</accession>
<reference evidence="3 4" key="1">
    <citation type="submission" date="2016-10" db="EMBL/GenBank/DDBJ databases">
        <authorList>
            <person name="Varghese N."/>
            <person name="Submissions S."/>
        </authorList>
    </citation>
    <scope>NUCLEOTIDE SEQUENCE [LARGE SCALE GENOMIC DNA]</scope>
    <source>
        <strain evidence="3 4">IAM 15147</strain>
    </source>
</reference>
<evidence type="ECO:0000313" key="4">
    <source>
        <dbReference type="Proteomes" id="UP000198506"/>
    </source>
</evidence>